<feature type="non-terminal residue" evidence="1">
    <location>
        <position position="1"/>
    </location>
</feature>
<organism evidence="1">
    <name type="scientific">marine sediment metagenome</name>
    <dbReference type="NCBI Taxonomy" id="412755"/>
    <lineage>
        <taxon>unclassified sequences</taxon>
        <taxon>metagenomes</taxon>
        <taxon>ecological metagenomes</taxon>
    </lineage>
</organism>
<name>X1EX39_9ZZZZ</name>
<gene>
    <name evidence="1" type="ORF">S01H4_64985</name>
</gene>
<reference evidence="1" key="1">
    <citation type="journal article" date="2014" name="Front. Microbiol.">
        <title>High frequency of phylogenetically diverse reductive dehalogenase-homologous genes in deep subseafloor sedimentary metagenomes.</title>
        <authorList>
            <person name="Kawai M."/>
            <person name="Futagami T."/>
            <person name="Toyoda A."/>
            <person name="Takaki Y."/>
            <person name="Nishi S."/>
            <person name="Hori S."/>
            <person name="Arai W."/>
            <person name="Tsubouchi T."/>
            <person name="Morono Y."/>
            <person name="Uchiyama I."/>
            <person name="Ito T."/>
            <person name="Fujiyama A."/>
            <person name="Inagaki F."/>
            <person name="Takami H."/>
        </authorList>
    </citation>
    <scope>NUCLEOTIDE SEQUENCE</scope>
    <source>
        <strain evidence="1">Expedition CK06-06</strain>
    </source>
</reference>
<protein>
    <submittedName>
        <fullName evidence="1">Uncharacterized protein</fullName>
    </submittedName>
</protein>
<sequence length="116" mass="13741">DLSSFSDHDLYRATFKFHALDKDDNGKVYLYMNDEVYVDIGNKELYYHTFENTVSFYFNFTSQTWQVYINDETSPRKEFLDSSSTNICPRIESFYFDKSKGIRITSIKSQFTTGVR</sequence>
<proteinExistence type="predicted"/>
<accession>X1EX39</accession>
<evidence type="ECO:0000313" key="1">
    <source>
        <dbReference type="EMBL" id="GAH21744.1"/>
    </source>
</evidence>
<comment type="caution">
    <text evidence="1">The sequence shown here is derived from an EMBL/GenBank/DDBJ whole genome shotgun (WGS) entry which is preliminary data.</text>
</comment>
<dbReference type="AlphaFoldDB" id="X1EX39"/>
<dbReference type="EMBL" id="BART01039593">
    <property type="protein sequence ID" value="GAH21744.1"/>
    <property type="molecule type" value="Genomic_DNA"/>
</dbReference>
<feature type="non-terminal residue" evidence="1">
    <location>
        <position position="116"/>
    </location>
</feature>